<evidence type="ECO:0000313" key="2">
    <source>
        <dbReference type="EMBL" id="CAI8023922.1"/>
    </source>
</evidence>
<accession>A0AA35WRN7</accession>
<sequence>MYVQRSYYIRDRAVANNSFILKGTMSSTYINVYCYSNSTSGGTGYFKLSDGVRQYSTSNYNNYRIGQLSNTGVSIARYSSSYYPQIFGIFTCEVPDSRGVTVETSIGIYSSMPSPPSVYSISYSERHQASNDGVLGTVDYLSQNSPPTNVTWTRDGSTIEVDGEGYEMMQMVTERQSYSRYRNTLLIKDAAELAGNHSFCCRVSNAAGTTYQCVATSWTAQPDVHIVTYGKNVHSETFECSSTYSTRARGRARWWVVDGTAPGGHVALAPGAVHAGEIPADRLRMVVDFSRLLRQGHEPPVGVKLCVRWRRGRGRARGERFVGETQRRFPSVDSVHLGSAFG</sequence>
<comment type="caution">
    <text evidence="2">The sequence shown here is derived from an EMBL/GenBank/DDBJ whole genome shotgun (WGS) entry which is preliminary data.</text>
</comment>
<dbReference type="PROSITE" id="PS50835">
    <property type="entry name" value="IG_LIKE"/>
    <property type="match status" value="1"/>
</dbReference>
<evidence type="ECO:0000313" key="3">
    <source>
        <dbReference type="Proteomes" id="UP001174909"/>
    </source>
</evidence>
<organism evidence="2 3">
    <name type="scientific">Geodia barretti</name>
    <name type="common">Barrett's horny sponge</name>
    <dbReference type="NCBI Taxonomy" id="519541"/>
    <lineage>
        <taxon>Eukaryota</taxon>
        <taxon>Metazoa</taxon>
        <taxon>Porifera</taxon>
        <taxon>Demospongiae</taxon>
        <taxon>Heteroscleromorpha</taxon>
        <taxon>Tetractinellida</taxon>
        <taxon>Astrophorina</taxon>
        <taxon>Geodiidae</taxon>
        <taxon>Geodia</taxon>
    </lineage>
</organism>
<reference evidence="2" key="1">
    <citation type="submission" date="2023-03" db="EMBL/GenBank/DDBJ databases">
        <authorList>
            <person name="Steffen K."/>
            <person name="Cardenas P."/>
        </authorList>
    </citation>
    <scope>NUCLEOTIDE SEQUENCE</scope>
</reference>
<proteinExistence type="predicted"/>
<dbReference type="InterPro" id="IPR007110">
    <property type="entry name" value="Ig-like_dom"/>
</dbReference>
<keyword evidence="3" id="KW-1185">Reference proteome</keyword>
<gene>
    <name evidence="2" type="ORF">GBAR_LOCUS13949</name>
</gene>
<dbReference type="AlphaFoldDB" id="A0AA35WRN7"/>
<dbReference type="EMBL" id="CASHTH010002043">
    <property type="protein sequence ID" value="CAI8023922.1"/>
    <property type="molecule type" value="Genomic_DNA"/>
</dbReference>
<dbReference type="Gene3D" id="2.60.40.10">
    <property type="entry name" value="Immunoglobulins"/>
    <property type="match status" value="1"/>
</dbReference>
<evidence type="ECO:0000259" key="1">
    <source>
        <dbReference type="PROSITE" id="PS50835"/>
    </source>
</evidence>
<dbReference type="InterPro" id="IPR036179">
    <property type="entry name" value="Ig-like_dom_sf"/>
</dbReference>
<dbReference type="Proteomes" id="UP001174909">
    <property type="component" value="Unassembled WGS sequence"/>
</dbReference>
<protein>
    <recommendedName>
        <fullName evidence="1">Ig-like domain-containing protein</fullName>
    </recommendedName>
</protein>
<feature type="domain" description="Ig-like" evidence="1">
    <location>
        <begin position="116"/>
        <end position="217"/>
    </location>
</feature>
<name>A0AA35WRN7_GEOBA</name>
<dbReference type="SUPFAM" id="SSF48726">
    <property type="entry name" value="Immunoglobulin"/>
    <property type="match status" value="1"/>
</dbReference>
<dbReference type="InterPro" id="IPR013783">
    <property type="entry name" value="Ig-like_fold"/>
</dbReference>